<dbReference type="Gene3D" id="2.120.10.80">
    <property type="entry name" value="Kelch-type beta propeller"/>
    <property type="match status" value="1"/>
</dbReference>
<keyword evidence="1" id="KW-0880">Kelch repeat</keyword>
<keyword evidence="2" id="KW-0677">Repeat</keyword>
<evidence type="ECO:0000313" key="4">
    <source>
        <dbReference type="Proteomes" id="UP000518300"/>
    </source>
</evidence>
<dbReference type="PANTHER" id="PTHR24412:SF497">
    <property type="entry name" value="KELCH-LIKE PROTEIN 18"/>
    <property type="match status" value="1"/>
</dbReference>
<dbReference type="SUPFAM" id="SSF117281">
    <property type="entry name" value="Kelch motif"/>
    <property type="match status" value="2"/>
</dbReference>
<keyword evidence="4" id="KW-1185">Reference proteome</keyword>
<dbReference type="PANTHER" id="PTHR24412">
    <property type="entry name" value="KELCH PROTEIN"/>
    <property type="match status" value="1"/>
</dbReference>
<evidence type="ECO:0000313" key="3">
    <source>
        <dbReference type="EMBL" id="NMO13520.1"/>
    </source>
</evidence>
<name>A0A848L3L7_9BACT</name>
<dbReference type="InterPro" id="IPR015915">
    <property type="entry name" value="Kelch-typ_b-propeller"/>
</dbReference>
<proteinExistence type="predicted"/>
<dbReference type="SMART" id="SM00612">
    <property type="entry name" value="Kelch"/>
    <property type="match status" value="6"/>
</dbReference>
<protein>
    <submittedName>
        <fullName evidence="3">Uncharacterized protein</fullName>
    </submittedName>
</protein>
<organism evidence="3 4">
    <name type="scientific">Pyxidicoccus fallax</name>
    <dbReference type="NCBI Taxonomy" id="394095"/>
    <lineage>
        <taxon>Bacteria</taxon>
        <taxon>Pseudomonadati</taxon>
        <taxon>Myxococcota</taxon>
        <taxon>Myxococcia</taxon>
        <taxon>Myxococcales</taxon>
        <taxon>Cystobacterineae</taxon>
        <taxon>Myxococcaceae</taxon>
        <taxon>Pyxidicoccus</taxon>
    </lineage>
</organism>
<gene>
    <name evidence="3" type="ORF">HG543_01405</name>
</gene>
<dbReference type="Proteomes" id="UP000518300">
    <property type="component" value="Unassembled WGS sequence"/>
</dbReference>
<dbReference type="EMBL" id="JABBJJ010000004">
    <property type="protein sequence ID" value="NMO13520.1"/>
    <property type="molecule type" value="Genomic_DNA"/>
</dbReference>
<evidence type="ECO:0000256" key="1">
    <source>
        <dbReference type="ARBA" id="ARBA00022441"/>
    </source>
</evidence>
<evidence type="ECO:0000256" key="2">
    <source>
        <dbReference type="ARBA" id="ARBA00022737"/>
    </source>
</evidence>
<sequence length="367" mass="39659">MKAPRHMHQAQVLPNHEVLVTGGMGLDNLIHDSAELYDPVSREWSYTGSMRTPRRYHTMTLLPNGKVLVAGGLDGEKMEALNSAEVYDPETGHWSDTGAMENARHFHTMTLLPNGKMLVAGGRSKKDGGDALDSAEVYDPETGHWLETGELHTRRSSHTATVLPDGKVLVAGGRAADGSYLDSSEVYDPVTGKWVTSGRMKAARSLHAAARLGNQVLVAGGEYTSTPSINWSVLPLDSSELYDPHTGKWSITAAMNTRRTNYRLLQLSSDRVAAVGGYRRLSGSLDGPSSAIHAEVYDRNTQTWTATAAMGRVRGESAAVVLDDGQVLVCGGYDNESILPPENLNLDEALLFREAVDQSRSPVPPGP</sequence>
<comment type="caution">
    <text evidence="3">The sequence shown here is derived from an EMBL/GenBank/DDBJ whole genome shotgun (WGS) entry which is preliminary data.</text>
</comment>
<dbReference type="InterPro" id="IPR037293">
    <property type="entry name" value="Gal_Oxidase_central_sf"/>
</dbReference>
<dbReference type="Pfam" id="PF01344">
    <property type="entry name" value="Kelch_1"/>
    <property type="match status" value="1"/>
</dbReference>
<dbReference type="InterPro" id="IPR006652">
    <property type="entry name" value="Kelch_1"/>
</dbReference>
<dbReference type="Gene3D" id="2.130.10.80">
    <property type="entry name" value="Galactose oxidase/kelch, beta-propeller"/>
    <property type="match status" value="3"/>
</dbReference>
<dbReference type="Pfam" id="PF24681">
    <property type="entry name" value="Kelch_KLHDC2_KLHL20_DRC7"/>
    <property type="match status" value="1"/>
</dbReference>
<dbReference type="AlphaFoldDB" id="A0A848L3L7"/>
<reference evidence="3 4" key="1">
    <citation type="submission" date="2020-04" db="EMBL/GenBank/DDBJ databases">
        <title>Draft genome of Pyxidicoccus fallax type strain.</title>
        <authorList>
            <person name="Whitworth D.E."/>
        </authorList>
    </citation>
    <scope>NUCLEOTIDE SEQUENCE [LARGE SCALE GENOMIC DNA]</scope>
    <source>
        <strain evidence="3 4">DSM 14698</strain>
    </source>
</reference>
<accession>A0A848L3L7</accession>